<dbReference type="Gene3D" id="3.90.1580.10">
    <property type="entry name" value="paralog of FGE (formylglycine-generating enzyme)"/>
    <property type="match status" value="2"/>
</dbReference>
<dbReference type="InterPro" id="IPR017806">
    <property type="entry name" value="EgtB"/>
</dbReference>
<evidence type="ECO:0000259" key="1">
    <source>
        <dbReference type="Pfam" id="PF03781"/>
    </source>
</evidence>
<reference evidence="3" key="1">
    <citation type="submission" date="2016-10" db="EMBL/GenBank/DDBJ databases">
        <authorList>
            <person name="Varghese N."/>
            <person name="Submissions S."/>
        </authorList>
    </citation>
    <scope>NUCLEOTIDE SEQUENCE [LARGE SCALE GENOMIC DNA]</scope>
    <source>
        <strain evidence="3">DSM 23445</strain>
    </source>
</reference>
<dbReference type="RefSeq" id="WP_091691503.1">
    <property type="nucleotide sequence ID" value="NZ_FPBF01000001.1"/>
</dbReference>
<dbReference type="GO" id="GO:0052699">
    <property type="term" value="P:ergothioneine biosynthetic process"/>
    <property type="evidence" value="ECO:0007669"/>
    <property type="project" value="InterPro"/>
</dbReference>
<sequence>MDLTETFEWVRNHSLYLCENLIIEDFSLQASEEVSPPKWHLAHTTWFFEQFILVPNDPSYEVKHPQFNFLFNSYYNSLGARTARNQRGLMSRPSVEEVKIYRAYVDGAMLKLIGRNNPEIDELVTLGLNHEQQHQELLITDLKYSLWFNPLNPSVMDIEEYVSESKSKWIAVEPGVYEIGYSGDQFCYDNELNPHKVYINDFAISSALVTNEEYIEFMNSGGYENPTYWHDEGWAWVKELEVKAPLYWENQEDTWFYYTLNGLKPIDLDSAVAHVNFYEASAFAAWKGLRLPTEFEWEVSQNQFDWGKRWEWTNSAYLPYPGFTVAPGAIGEYNGKFMINQMVLRGASVATSEGHSRPTYRNFFHPKYRWQFMGIRLAKSL</sequence>
<evidence type="ECO:0000313" key="2">
    <source>
        <dbReference type="EMBL" id="SFT48030.1"/>
    </source>
</evidence>
<dbReference type="STRING" id="305507.SAMN04489724_0930"/>
<dbReference type="Proteomes" id="UP000199673">
    <property type="component" value="Unassembled WGS sequence"/>
</dbReference>
<dbReference type="InterPro" id="IPR042095">
    <property type="entry name" value="SUMF_sf"/>
</dbReference>
<dbReference type="OrthoDB" id="9768004at2"/>
<dbReference type="InterPro" id="IPR005532">
    <property type="entry name" value="SUMF_dom"/>
</dbReference>
<dbReference type="PANTHER" id="PTHR23150">
    <property type="entry name" value="SULFATASE MODIFYING FACTOR 1, 2"/>
    <property type="match status" value="1"/>
</dbReference>
<accession>A0A1I6YC90</accession>
<name>A0A1I6YC90_9BACT</name>
<keyword evidence="3" id="KW-1185">Reference proteome</keyword>
<feature type="domain" description="Sulfatase-modifying factor enzyme-like" evidence="1">
    <location>
        <begin position="167"/>
        <end position="299"/>
    </location>
</feature>
<gene>
    <name evidence="2" type="ORF">SAMN04489724_0930</name>
</gene>
<proteinExistence type="predicted"/>
<dbReference type="PANTHER" id="PTHR23150:SF36">
    <property type="entry name" value="HERCYNINE OXYGENASE"/>
    <property type="match status" value="1"/>
</dbReference>
<dbReference type="Pfam" id="PF03781">
    <property type="entry name" value="FGE-sulfatase"/>
    <property type="match status" value="1"/>
</dbReference>
<dbReference type="InterPro" id="IPR016187">
    <property type="entry name" value="CTDL_fold"/>
</dbReference>
<dbReference type="InterPro" id="IPR051043">
    <property type="entry name" value="Sulfatase_Mod_Factor_Kinase"/>
</dbReference>
<protein>
    <submittedName>
        <fullName evidence="2">Ergothioneine biosynthesis protein EgtB</fullName>
    </submittedName>
</protein>
<dbReference type="EMBL" id="FPBF01000001">
    <property type="protein sequence ID" value="SFT48030.1"/>
    <property type="molecule type" value="Genomic_DNA"/>
</dbReference>
<dbReference type="SUPFAM" id="SSF56436">
    <property type="entry name" value="C-type lectin-like"/>
    <property type="match status" value="1"/>
</dbReference>
<dbReference type="NCBIfam" id="TIGR03440">
    <property type="entry name" value="egtB_TIGR03440"/>
    <property type="match status" value="1"/>
</dbReference>
<evidence type="ECO:0000313" key="3">
    <source>
        <dbReference type="Proteomes" id="UP000199673"/>
    </source>
</evidence>
<organism evidence="2 3">
    <name type="scientific">Algoriphagus locisalis</name>
    <dbReference type="NCBI Taxonomy" id="305507"/>
    <lineage>
        <taxon>Bacteria</taxon>
        <taxon>Pseudomonadati</taxon>
        <taxon>Bacteroidota</taxon>
        <taxon>Cytophagia</taxon>
        <taxon>Cytophagales</taxon>
        <taxon>Cyclobacteriaceae</taxon>
        <taxon>Algoriphagus</taxon>
    </lineage>
</organism>
<dbReference type="AlphaFoldDB" id="A0A1I6YC90"/>